<organism evidence="2">
    <name type="scientific">Dichomitus squalens</name>
    <dbReference type="NCBI Taxonomy" id="114155"/>
    <lineage>
        <taxon>Eukaryota</taxon>
        <taxon>Fungi</taxon>
        <taxon>Dikarya</taxon>
        <taxon>Basidiomycota</taxon>
        <taxon>Agaricomycotina</taxon>
        <taxon>Agaricomycetes</taxon>
        <taxon>Polyporales</taxon>
        <taxon>Polyporaceae</taxon>
        <taxon>Dichomitus</taxon>
    </lineage>
</organism>
<evidence type="ECO:0000256" key="1">
    <source>
        <dbReference type="SAM" id="MobiDB-lite"/>
    </source>
</evidence>
<feature type="region of interest" description="Disordered" evidence="1">
    <location>
        <begin position="432"/>
        <end position="475"/>
    </location>
</feature>
<evidence type="ECO:0008006" key="3">
    <source>
        <dbReference type="Google" id="ProtNLM"/>
    </source>
</evidence>
<accession>A0A4Q9N259</accession>
<feature type="compositionally biased region" description="Low complexity" evidence="1">
    <location>
        <begin position="439"/>
        <end position="463"/>
    </location>
</feature>
<dbReference type="EMBL" id="ML143388">
    <property type="protein sequence ID" value="TBU34579.1"/>
    <property type="molecule type" value="Genomic_DNA"/>
</dbReference>
<reference evidence="2" key="1">
    <citation type="submission" date="2019-01" db="EMBL/GenBank/DDBJ databases">
        <title>Draft genome sequences of three monokaryotic isolates of the white-rot basidiomycete fungus Dichomitus squalens.</title>
        <authorList>
            <consortium name="DOE Joint Genome Institute"/>
            <person name="Lopez S.C."/>
            <person name="Andreopoulos B."/>
            <person name="Pangilinan J."/>
            <person name="Lipzen A."/>
            <person name="Riley R."/>
            <person name="Ahrendt S."/>
            <person name="Ng V."/>
            <person name="Barry K."/>
            <person name="Daum C."/>
            <person name="Grigoriev I.V."/>
            <person name="Hilden K.S."/>
            <person name="Makela M.R."/>
            <person name="de Vries R.P."/>
        </authorList>
    </citation>
    <scope>NUCLEOTIDE SEQUENCE [LARGE SCALE GENOMIC DNA]</scope>
    <source>
        <strain evidence="2">OM18370.1</strain>
    </source>
</reference>
<feature type="compositionally biased region" description="Polar residues" evidence="1">
    <location>
        <begin position="466"/>
        <end position="475"/>
    </location>
</feature>
<dbReference type="AlphaFoldDB" id="A0A4Q9N259"/>
<name>A0A4Q9N259_9APHY</name>
<dbReference type="SUPFAM" id="SSF52047">
    <property type="entry name" value="RNI-like"/>
    <property type="match status" value="1"/>
</dbReference>
<dbReference type="Gene3D" id="3.80.10.10">
    <property type="entry name" value="Ribonuclease Inhibitor"/>
    <property type="match status" value="1"/>
</dbReference>
<dbReference type="OrthoDB" id="3235026at2759"/>
<gene>
    <name evidence="2" type="ORF">BD311DRAFT_793609</name>
</gene>
<dbReference type="Proteomes" id="UP000292957">
    <property type="component" value="Unassembled WGS sequence"/>
</dbReference>
<sequence length="475" mass="51814">MSSTAIPSACWTVLPAEMKLSIVDQLDLHDVHAFSKVSHECYQLSVPALFRCVNIRSAEALHQYAISVPKSYNRHIRQLTICTKRAKAQQKASPSSPPIRVTDALTEVLPYCTQVEQLTLSLAASLAKAVIPCFEELSALDSLCIDHCGDEARFPLGISAHRSERLIVSIAASVPNLRHLSLDRVTRSALHAPDLVGARPFVPVVRGDDDIPDHPVLGHELRLPSLLRLPVLKSLRIRDTHLGDPHWATTPVACSLEILDLGSCYHESHDYNRICTERIMGTIGHTVDECALNTALTPQTFAHAKPDTPRPLKKLRKVHLTPLFPVENVVDTLATLSDSPVESLSVECHKDDVVDMCSALEDFLNLRVQRGQTGFYQHLSEITVSTVNDLADALDIGVQSTKSRVAEELSGESADAVRRLREYCRDLRLGATSKEAESESLSAEKAAANATRESASAPAAVPAGQAETTHGQTQA</sequence>
<dbReference type="InterPro" id="IPR032675">
    <property type="entry name" value="LRR_dom_sf"/>
</dbReference>
<evidence type="ECO:0000313" key="2">
    <source>
        <dbReference type="EMBL" id="TBU34579.1"/>
    </source>
</evidence>
<protein>
    <recommendedName>
        <fullName evidence="3">F-box domain-containing protein</fullName>
    </recommendedName>
</protein>
<proteinExistence type="predicted"/>